<comment type="caution">
    <text evidence="2">The sequence shown here is derived from an EMBL/GenBank/DDBJ whole genome shotgun (WGS) entry which is preliminary data.</text>
</comment>
<sequence>MIITNTVCPPCHSNDRPHTSHISSSSPQPMSAAANDAAETFFFDKDHRRESVVWMLPSREERRECQSFFNLCFSFVLTLDLRTPTSWNFLDHQMYLLPTYPYSSQYNLTSSPSSYICMYLTPYTHNVLGMVRLS</sequence>
<reference evidence="2 3" key="1">
    <citation type="journal article" date="2015" name="BMC Genomics">
        <title>Insights from the genome of Ophiocordyceps polyrhachis-furcata to pathogenicity and host specificity in insect fungi.</title>
        <authorList>
            <person name="Wichadakul D."/>
            <person name="Kobmoo N."/>
            <person name="Ingsriswang S."/>
            <person name="Tangphatsornruang S."/>
            <person name="Chantasingh D."/>
            <person name="Luangsa-ard J.J."/>
            <person name="Eurwilaichitr L."/>
        </authorList>
    </citation>
    <scope>NUCLEOTIDE SEQUENCE [LARGE SCALE GENOMIC DNA]</scope>
    <source>
        <strain evidence="2 3">BCC 54312</strain>
    </source>
</reference>
<evidence type="ECO:0000256" key="1">
    <source>
        <dbReference type="SAM" id="MobiDB-lite"/>
    </source>
</evidence>
<evidence type="ECO:0000313" key="2">
    <source>
        <dbReference type="EMBL" id="RCI09252.1"/>
    </source>
</evidence>
<name>A0A367L4W0_9HYPO</name>
<gene>
    <name evidence="2" type="ORF">L249_1559</name>
</gene>
<proteinExistence type="predicted"/>
<feature type="region of interest" description="Disordered" evidence="1">
    <location>
        <begin position="1"/>
        <end position="31"/>
    </location>
</feature>
<dbReference type="AlphaFoldDB" id="A0A367L4W0"/>
<keyword evidence="3" id="KW-1185">Reference proteome</keyword>
<dbReference type="EMBL" id="LKCN02000016">
    <property type="protein sequence ID" value="RCI09252.1"/>
    <property type="molecule type" value="Genomic_DNA"/>
</dbReference>
<feature type="compositionally biased region" description="Low complexity" evidence="1">
    <location>
        <begin position="20"/>
        <end position="31"/>
    </location>
</feature>
<evidence type="ECO:0000313" key="3">
    <source>
        <dbReference type="Proteomes" id="UP000253664"/>
    </source>
</evidence>
<organism evidence="2 3">
    <name type="scientific">Ophiocordyceps polyrhachis-furcata BCC 54312</name>
    <dbReference type="NCBI Taxonomy" id="1330021"/>
    <lineage>
        <taxon>Eukaryota</taxon>
        <taxon>Fungi</taxon>
        <taxon>Dikarya</taxon>
        <taxon>Ascomycota</taxon>
        <taxon>Pezizomycotina</taxon>
        <taxon>Sordariomycetes</taxon>
        <taxon>Hypocreomycetidae</taxon>
        <taxon>Hypocreales</taxon>
        <taxon>Ophiocordycipitaceae</taxon>
        <taxon>Ophiocordyceps</taxon>
    </lineage>
</organism>
<protein>
    <submittedName>
        <fullName evidence="2">Uncharacterized protein</fullName>
    </submittedName>
</protein>
<accession>A0A367L4W0</accession>
<dbReference type="Proteomes" id="UP000253664">
    <property type="component" value="Unassembled WGS sequence"/>
</dbReference>